<evidence type="ECO:0000256" key="1">
    <source>
        <dbReference type="ARBA" id="ARBA00000085"/>
    </source>
</evidence>
<proteinExistence type="predicted"/>
<keyword evidence="8" id="KW-0902">Two-component regulatory system</keyword>
<dbReference type="SMART" id="SM00342">
    <property type="entry name" value="HTH_ARAC"/>
    <property type="match status" value="1"/>
</dbReference>
<dbReference type="Pfam" id="PF00512">
    <property type="entry name" value="HisKA"/>
    <property type="match status" value="1"/>
</dbReference>
<dbReference type="InterPro" id="IPR018060">
    <property type="entry name" value="HTH_AraC"/>
</dbReference>
<evidence type="ECO:0000256" key="12">
    <source>
        <dbReference type="PROSITE-ProRule" id="PRU00169"/>
    </source>
</evidence>
<gene>
    <name evidence="17" type="ORF">KMW28_27680</name>
</gene>
<dbReference type="GO" id="GO:0003700">
    <property type="term" value="F:DNA-binding transcription factor activity"/>
    <property type="evidence" value="ECO:0007669"/>
    <property type="project" value="InterPro"/>
</dbReference>
<protein>
    <recommendedName>
        <fullName evidence="2">histidine kinase</fullName>
        <ecNumber evidence="2">2.7.13.3</ecNumber>
    </recommendedName>
</protein>
<dbReference type="PANTHER" id="PTHR43547:SF2">
    <property type="entry name" value="HYBRID SIGNAL TRANSDUCTION HISTIDINE KINASE C"/>
    <property type="match status" value="1"/>
</dbReference>
<dbReference type="InterPro" id="IPR001789">
    <property type="entry name" value="Sig_transdc_resp-reg_receiver"/>
</dbReference>
<keyword evidence="9" id="KW-0805">Transcription regulation</keyword>
<dbReference type="InterPro" id="IPR009057">
    <property type="entry name" value="Homeodomain-like_sf"/>
</dbReference>
<dbReference type="Pfam" id="PF12833">
    <property type="entry name" value="HTH_18"/>
    <property type="match status" value="1"/>
</dbReference>
<keyword evidence="7" id="KW-0067">ATP-binding</keyword>
<reference evidence="17 18" key="1">
    <citation type="submission" date="2021-05" db="EMBL/GenBank/DDBJ databases">
        <title>Comparative genomic studies on the polysaccharide-degrading batcterial strains of the Flammeovirga genus.</title>
        <authorList>
            <person name="Zewei F."/>
            <person name="Zheng Z."/>
            <person name="Yu L."/>
            <person name="Ruyue G."/>
            <person name="Yanhong M."/>
            <person name="Yuanyuan C."/>
            <person name="Jingyan G."/>
            <person name="Wenjun H."/>
        </authorList>
    </citation>
    <scope>NUCLEOTIDE SEQUENCE [LARGE SCALE GENOMIC DNA]</scope>
    <source>
        <strain evidence="17 18">NBRC:100898</strain>
    </source>
</reference>
<organism evidence="17 18">
    <name type="scientific">Flammeovirga yaeyamensis</name>
    <dbReference type="NCBI Taxonomy" id="367791"/>
    <lineage>
        <taxon>Bacteria</taxon>
        <taxon>Pseudomonadati</taxon>
        <taxon>Bacteroidota</taxon>
        <taxon>Cytophagia</taxon>
        <taxon>Cytophagales</taxon>
        <taxon>Flammeovirgaceae</taxon>
        <taxon>Flammeovirga</taxon>
    </lineage>
</organism>
<dbReference type="SUPFAM" id="SSF47384">
    <property type="entry name" value="Homodimeric domain of signal transducing histidine kinase"/>
    <property type="match status" value="1"/>
</dbReference>
<evidence type="ECO:0000256" key="2">
    <source>
        <dbReference type="ARBA" id="ARBA00012438"/>
    </source>
</evidence>
<dbReference type="PROSITE" id="PS01124">
    <property type="entry name" value="HTH_ARAC_FAMILY_2"/>
    <property type="match status" value="1"/>
</dbReference>
<feature type="domain" description="Histidine kinase" evidence="15">
    <location>
        <begin position="856"/>
        <end position="1072"/>
    </location>
</feature>
<dbReference type="InterPro" id="IPR036097">
    <property type="entry name" value="HisK_dim/P_sf"/>
</dbReference>
<dbReference type="Gene3D" id="1.10.287.130">
    <property type="match status" value="1"/>
</dbReference>
<dbReference type="Pfam" id="PF00072">
    <property type="entry name" value="Response_reg"/>
    <property type="match status" value="1"/>
</dbReference>
<dbReference type="GO" id="GO:0005524">
    <property type="term" value="F:ATP binding"/>
    <property type="evidence" value="ECO:0007669"/>
    <property type="project" value="UniProtKB-KW"/>
</dbReference>
<accession>A0AAX1NEK3</accession>
<dbReference type="InterPro" id="IPR003661">
    <property type="entry name" value="HisK_dim/P_dom"/>
</dbReference>
<dbReference type="InterPro" id="IPR013783">
    <property type="entry name" value="Ig-like_fold"/>
</dbReference>
<dbReference type="InterPro" id="IPR004358">
    <property type="entry name" value="Sig_transdc_His_kin-like_C"/>
</dbReference>
<dbReference type="Gene3D" id="1.10.10.60">
    <property type="entry name" value="Homeodomain-like"/>
    <property type="match status" value="1"/>
</dbReference>
<dbReference type="InterPro" id="IPR018062">
    <property type="entry name" value="HTH_AraC-typ_CS"/>
</dbReference>
<dbReference type="CDD" id="cd17574">
    <property type="entry name" value="REC_OmpR"/>
    <property type="match status" value="1"/>
</dbReference>
<dbReference type="PROSITE" id="PS00041">
    <property type="entry name" value="HTH_ARAC_FAMILY_1"/>
    <property type="match status" value="1"/>
</dbReference>
<dbReference type="SUPFAM" id="SSF50998">
    <property type="entry name" value="Quinoprotein alcohol dehydrogenase-like"/>
    <property type="match status" value="1"/>
</dbReference>
<dbReference type="InterPro" id="IPR015943">
    <property type="entry name" value="WD40/YVTN_repeat-like_dom_sf"/>
</dbReference>
<keyword evidence="13" id="KW-0175">Coiled coil</keyword>
<feature type="domain" description="HTH araC/xylS-type" evidence="14">
    <location>
        <begin position="1265"/>
        <end position="1364"/>
    </location>
</feature>
<dbReference type="FunFam" id="3.30.565.10:FF:000037">
    <property type="entry name" value="Hybrid sensor histidine kinase/response regulator"/>
    <property type="match status" value="1"/>
</dbReference>
<evidence type="ECO:0000256" key="4">
    <source>
        <dbReference type="ARBA" id="ARBA00022679"/>
    </source>
</evidence>
<keyword evidence="4" id="KW-0808">Transferase</keyword>
<dbReference type="Gene3D" id="3.30.565.10">
    <property type="entry name" value="Histidine kinase-like ATPase, C-terminal domain"/>
    <property type="match status" value="1"/>
</dbReference>
<dbReference type="SMART" id="SM00387">
    <property type="entry name" value="HATPase_c"/>
    <property type="match status" value="1"/>
</dbReference>
<dbReference type="EC" id="2.7.13.3" evidence="2"/>
<dbReference type="Proteomes" id="UP000678679">
    <property type="component" value="Chromosome 2"/>
</dbReference>
<dbReference type="GO" id="GO:0000155">
    <property type="term" value="F:phosphorelay sensor kinase activity"/>
    <property type="evidence" value="ECO:0007669"/>
    <property type="project" value="InterPro"/>
</dbReference>
<feature type="modified residue" description="4-aspartylphosphate" evidence="12">
    <location>
        <position position="1166"/>
    </location>
</feature>
<keyword evidence="11" id="KW-0804">Transcription</keyword>
<keyword evidence="10" id="KW-0238">DNA-binding</keyword>
<dbReference type="Gene3D" id="3.40.50.2300">
    <property type="match status" value="1"/>
</dbReference>
<evidence type="ECO:0000256" key="9">
    <source>
        <dbReference type="ARBA" id="ARBA00023015"/>
    </source>
</evidence>
<evidence type="ECO:0000313" key="18">
    <source>
        <dbReference type="Proteomes" id="UP000678679"/>
    </source>
</evidence>
<dbReference type="PROSITE" id="PS50109">
    <property type="entry name" value="HIS_KIN"/>
    <property type="match status" value="1"/>
</dbReference>
<dbReference type="PANTHER" id="PTHR43547">
    <property type="entry name" value="TWO-COMPONENT HISTIDINE KINASE"/>
    <property type="match status" value="1"/>
</dbReference>
<dbReference type="InterPro" id="IPR036890">
    <property type="entry name" value="HATPase_C_sf"/>
</dbReference>
<dbReference type="EMBL" id="CP076133">
    <property type="protein sequence ID" value="QWG04683.1"/>
    <property type="molecule type" value="Genomic_DNA"/>
</dbReference>
<dbReference type="SMART" id="SM00388">
    <property type="entry name" value="HisKA"/>
    <property type="match status" value="1"/>
</dbReference>
<evidence type="ECO:0000256" key="3">
    <source>
        <dbReference type="ARBA" id="ARBA00022553"/>
    </source>
</evidence>
<keyword evidence="6" id="KW-0418">Kinase</keyword>
<sequence length="1368" mass="156975">MIIDYQLNIRRFTALFLVLFFFISSIGFGQTNHLGINITKHITYNEGLSHFGVTALEEDASGLIWVGTFKGLNKYDGYEFKTYYEQDYPGLVSNRITKLFKDESNNLLIGTEKGISIYYHQLDSFSSILEKEESKTSISNFYIQDFSETSNYIACLTRSAEVILLDKYNYSVLKEWKPTSILNQKLIASNITSLGKDDVLITTNNGLYLLNLKSGDYQLVGDEYVNYTVDATFDGYKNIYVLSYKSLYIFRYDQETRKLEWVNTILKEQYYSKVQLSPEGILWLMKENNEIAMITDPQYFKNINQHLIKYTFSEDFTRLSSLLITKSGGWIGSFNQGVFQFLSENRAFQYSALKGNVVDNSSSQVVNIFAYDDNEVYVTLNSNFNKLFDIDKGTYKRFEQPSINNQIITRVLKDQRGQIWGGSRRNGIFKKKNINSPWKLVSNKDFKWFANEGTRAIAEDKYGDIWLAGLDAFYRLKLDENGELNRISTIKKLGNIPYDINFNVNVIYPDPLEDCIWLGTSNNGLIKLNYTPEEIDNDGIISFTNNPNDSCSISGNDVTCIQRLPNKEIWIGVLEGGINQLRKEQGKYCFDRYSEKDGLDDNDVMTFQFDMRNHLWIATNKGINQFDTKTKSFTNYTSKDGLVPASFEVVSTKLKSGLMIFGGNNGICYFQPERVNVSQETPKLLFGDLKIHNQKAGIGEQEVLQKPLEDTNEITLNHDQGSISIELISLHFGNSNTHGLRYRLLPKETSWFVTTSNNKLATYSLLPPGEYNFEAQTSNAQNEWSTPKHLKIIIKQAWWKTKLAKSIYFLIAAILIIAIMVAIIRFKSLEYKLQIEHVEKNKLKELDAARLKMFMNISHEFRTPLTLINGPINVLKNMFENNKDAFQHIDLIQRQSKKMFQLVEQVHEVRKADQNLLKLTPESFEFTYFISDIKRDFDQLANDTGKKLILNGEANKIELVADAKKLEVVINNLLNNAFKFTKEGDSIFINYKVKKGTIFLSVEDTGVGISKEDQKNIFTRFYQSETKEVYSVGSGIGLELSKMIVELHGGKIQVSSEIGKGTKFSVELPVNAKRLEAIEETRQQEIIDTETHEQKQRVIDKSFDLSSIVKGNQNKDMHIYYAEDNIDLRNFVVNILGQIYKVTSFKNGQELANALDKEWPDVVLSDIIMPEMDGLELCKLIKDDVKTGHIPVILLTSKSSSDAKIEGMEVGADAYITKPFDMKHLVATLESVYKNRKKIQDRFQSEVPLPLVKTEQSDTDKEFLERLYKLLEKNLTNENIDLEEFSKELYMSRSQFFRKVKALTDSTPQDIIRTYKLKKAAAYLLNKENSVNDVIIMTGFKSRTHFSKLFKDHYGVTPGKYASSIEDN</sequence>
<dbReference type="SUPFAM" id="SSF55874">
    <property type="entry name" value="ATPase domain of HSP90 chaperone/DNA topoisomerase II/histidine kinase"/>
    <property type="match status" value="1"/>
</dbReference>
<feature type="coiled-coil region" evidence="13">
    <location>
        <begin position="1261"/>
        <end position="1288"/>
    </location>
</feature>
<evidence type="ECO:0000259" key="15">
    <source>
        <dbReference type="PROSITE" id="PS50109"/>
    </source>
</evidence>
<evidence type="ECO:0000313" key="17">
    <source>
        <dbReference type="EMBL" id="QWG04683.1"/>
    </source>
</evidence>
<dbReference type="SMART" id="SM00448">
    <property type="entry name" value="REC"/>
    <property type="match status" value="1"/>
</dbReference>
<dbReference type="GO" id="GO:0043565">
    <property type="term" value="F:sequence-specific DNA binding"/>
    <property type="evidence" value="ECO:0007669"/>
    <property type="project" value="InterPro"/>
</dbReference>
<dbReference type="InterPro" id="IPR003594">
    <property type="entry name" value="HATPase_dom"/>
</dbReference>
<evidence type="ECO:0000256" key="7">
    <source>
        <dbReference type="ARBA" id="ARBA00022840"/>
    </source>
</evidence>
<dbReference type="RefSeq" id="WP_169665600.1">
    <property type="nucleotide sequence ID" value="NZ_CP076133.1"/>
</dbReference>
<dbReference type="Pfam" id="PF07495">
    <property type="entry name" value="Y_Y_Y"/>
    <property type="match status" value="1"/>
</dbReference>
<evidence type="ECO:0000256" key="11">
    <source>
        <dbReference type="ARBA" id="ARBA00023163"/>
    </source>
</evidence>
<dbReference type="InterPro" id="IPR005467">
    <property type="entry name" value="His_kinase_dom"/>
</dbReference>
<dbReference type="Gene3D" id="2.60.40.10">
    <property type="entry name" value="Immunoglobulins"/>
    <property type="match status" value="1"/>
</dbReference>
<dbReference type="KEGG" id="fya:KMW28_27680"/>
<dbReference type="SUPFAM" id="SSF46689">
    <property type="entry name" value="Homeodomain-like"/>
    <property type="match status" value="1"/>
</dbReference>
<dbReference type="PRINTS" id="PR00344">
    <property type="entry name" value="BCTRLSENSOR"/>
</dbReference>
<evidence type="ECO:0000259" key="14">
    <source>
        <dbReference type="PROSITE" id="PS01124"/>
    </source>
</evidence>
<evidence type="ECO:0000256" key="5">
    <source>
        <dbReference type="ARBA" id="ARBA00022741"/>
    </source>
</evidence>
<comment type="catalytic activity">
    <reaction evidence="1">
        <text>ATP + protein L-histidine = ADP + protein N-phospho-L-histidine.</text>
        <dbReference type="EC" id="2.7.13.3"/>
    </reaction>
</comment>
<keyword evidence="18" id="KW-1185">Reference proteome</keyword>
<dbReference type="Pfam" id="PF02518">
    <property type="entry name" value="HATPase_c"/>
    <property type="match status" value="1"/>
</dbReference>
<keyword evidence="5" id="KW-0547">Nucleotide-binding</keyword>
<evidence type="ECO:0000256" key="6">
    <source>
        <dbReference type="ARBA" id="ARBA00022777"/>
    </source>
</evidence>
<evidence type="ECO:0000256" key="13">
    <source>
        <dbReference type="SAM" id="Coils"/>
    </source>
</evidence>
<keyword evidence="3 12" id="KW-0597">Phosphoprotein</keyword>
<evidence type="ECO:0000259" key="16">
    <source>
        <dbReference type="PROSITE" id="PS50110"/>
    </source>
</evidence>
<dbReference type="InterPro" id="IPR011006">
    <property type="entry name" value="CheY-like_superfamily"/>
</dbReference>
<dbReference type="Gene3D" id="2.130.10.10">
    <property type="entry name" value="YVTN repeat-like/Quinoprotein amine dehydrogenase"/>
    <property type="match status" value="2"/>
</dbReference>
<feature type="domain" description="Response regulatory" evidence="16">
    <location>
        <begin position="1118"/>
        <end position="1233"/>
    </location>
</feature>
<dbReference type="PROSITE" id="PS50110">
    <property type="entry name" value="RESPONSE_REGULATORY"/>
    <property type="match status" value="1"/>
</dbReference>
<dbReference type="InterPro" id="IPR011123">
    <property type="entry name" value="Y_Y_Y"/>
</dbReference>
<dbReference type="InterPro" id="IPR011047">
    <property type="entry name" value="Quinoprotein_ADH-like_sf"/>
</dbReference>
<evidence type="ECO:0000256" key="10">
    <source>
        <dbReference type="ARBA" id="ARBA00023125"/>
    </source>
</evidence>
<dbReference type="CDD" id="cd00082">
    <property type="entry name" value="HisKA"/>
    <property type="match status" value="1"/>
</dbReference>
<evidence type="ECO:0000256" key="8">
    <source>
        <dbReference type="ARBA" id="ARBA00023012"/>
    </source>
</evidence>
<dbReference type="SUPFAM" id="SSF52172">
    <property type="entry name" value="CheY-like"/>
    <property type="match status" value="1"/>
</dbReference>
<name>A0AAX1NEK3_9BACT</name>